<gene>
    <name evidence="1" type="ORF">RDB_LOCUS1487</name>
</gene>
<dbReference type="Proteomes" id="UP000663841">
    <property type="component" value="Unassembled WGS sequence"/>
</dbReference>
<proteinExistence type="predicted"/>
<evidence type="ECO:0000313" key="1">
    <source>
        <dbReference type="EMBL" id="CAE6395311.1"/>
    </source>
</evidence>
<protein>
    <submittedName>
        <fullName evidence="1">Uncharacterized protein</fullName>
    </submittedName>
</protein>
<sequence length="190" mass="21553">MNTDAGVVKQPRRLVVVFYYYLDGMIETDDGDRPQLVHRQYYIEKPSRLIRFATRLWLTKEDKPMMDAVEKAYVFVSGNYRQGDQVTLLVNSYYDRHLDAAKILAKHLHDGTRPADLSRAQSKNERDVPPGRIPIHCVGVGGMGAKTSMAEWNDELKSRSDSLLESNISYAGVMKTTIEAVPPDMMRMAA</sequence>
<evidence type="ECO:0000313" key="2">
    <source>
        <dbReference type="Proteomes" id="UP000663841"/>
    </source>
</evidence>
<reference evidence="1" key="1">
    <citation type="submission" date="2021-01" db="EMBL/GenBank/DDBJ databases">
        <authorList>
            <person name="Kaushik A."/>
        </authorList>
    </citation>
    <scope>NUCLEOTIDE SEQUENCE</scope>
    <source>
        <strain evidence="1">AG3-T5</strain>
    </source>
</reference>
<organism evidence="1 2">
    <name type="scientific">Rhizoctonia solani</name>
    <dbReference type="NCBI Taxonomy" id="456999"/>
    <lineage>
        <taxon>Eukaryota</taxon>
        <taxon>Fungi</taxon>
        <taxon>Dikarya</taxon>
        <taxon>Basidiomycota</taxon>
        <taxon>Agaricomycotina</taxon>
        <taxon>Agaricomycetes</taxon>
        <taxon>Cantharellales</taxon>
        <taxon>Ceratobasidiaceae</taxon>
        <taxon>Rhizoctonia</taxon>
    </lineage>
</organism>
<dbReference type="AlphaFoldDB" id="A0A8H3A1D7"/>
<name>A0A8H3A1D7_9AGAM</name>
<dbReference type="EMBL" id="CAJMWW010000003">
    <property type="protein sequence ID" value="CAE6395311.1"/>
    <property type="molecule type" value="Genomic_DNA"/>
</dbReference>
<accession>A0A8H3A1D7</accession>
<comment type="caution">
    <text evidence="1">The sequence shown here is derived from an EMBL/GenBank/DDBJ whole genome shotgun (WGS) entry which is preliminary data.</text>
</comment>